<proteinExistence type="predicted"/>
<dbReference type="EMBL" id="MU254167">
    <property type="protein sequence ID" value="KAG9241715.1"/>
    <property type="molecule type" value="Genomic_DNA"/>
</dbReference>
<dbReference type="PANTHER" id="PTHR39472">
    <property type="entry name" value="EXPRESSED PROTEIN"/>
    <property type="match status" value="1"/>
</dbReference>
<gene>
    <name evidence="3" type="ORF">BJ878DRAFT_427525</name>
</gene>
<feature type="compositionally biased region" description="Polar residues" evidence="2">
    <location>
        <begin position="226"/>
        <end position="240"/>
    </location>
</feature>
<dbReference type="AlphaFoldDB" id="A0A9P7YYQ3"/>
<sequence>MNGMAMNPGMVGYPTPAGHQADLNYIMGMVDQLSAIHRQNEATTTGILDKIGQVQKKAASLQFSNDEIIGLASETFKNDTKNLEAELSRLQKELKEVEKDRDENWKLVMHGCGILADIRDKMHEFKSRTETDILAWHKSYRNQLAFEREQNLQLNNTINEMRASACRANGYLREMRRCITDNPEWHELRVQNAQFRQERRMWKRMALPLMPHDDSDFSDDDDLRNSKLQKLSEQTKTCNENLEESDA</sequence>
<protein>
    <submittedName>
        <fullName evidence="3">Uncharacterized protein</fullName>
    </submittedName>
</protein>
<name>A0A9P7YYQ3_9HELO</name>
<dbReference type="OrthoDB" id="5230543at2759"/>
<dbReference type="PANTHER" id="PTHR39472:SF1">
    <property type="entry name" value="EXPRESSED PROTEIN"/>
    <property type="match status" value="1"/>
</dbReference>
<accession>A0A9P7YYQ3</accession>
<feature type="coiled-coil region" evidence="1">
    <location>
        <begin position="73"/>
        <end position="103"/>
    </location>
</feature>
<comment type="caution">
    <text evidence="3">The sequence shown here is derived from an EMBL/GenBank/DDBJ whole genome shotgun (WGS) entry which is preliminary data.</text>
</comment>
<feature type="region of interest" description="Disordered" evidence="2">
    <location>
        <begin position="213"/>
        <end position="247"/>
    </location>
</feature>
<keyword evidence="1" id="KW-0175">Coiled coil</keyword>
<reference evidence="3" key="1">
    <citation type="journal article" date="2021" name="IMA Fungus">
        <title>Genomic characterization of three marine fungi, including Emericellopsis atlantica sp. nov. with signatures of a generalist lifestyle and marine biomass degradation.</title>
        <authorList>
            <person name="Hagestad O.C."/>
            <person name="Hou L."/>
            <person name="Andersen J.H."/>
            <person name="Hansen E.H."/>
            <person name="Altermark B."/>
            <person name="Li C."/>
            <person name="Kuhnert E."/>
            <person name="Cox R.J."/>
            <person name="Crous P.W."/>
            <person name="Spatafora J.W."/>
            <person name="Lail K."/>
            <person name="Amirebrahimi M."/>
            <person name="Lipzen A."/>
            <person name="Pangilinan J."/>
            <person name="Andreopoulos W."/>
            <person name="Hayes R.D."/>
            <person name="Ng V."/>
            <person name="Grigoriev I.V."/>
            <person name="Jackson S.A."/>
            <person name="Sutton T.D.S."/>
            <person name="Dobson A.D.W."/>
            <person name="Rama T."/>
        </authorList>
    </citation>
    <scope>NUCLEOTIDE SEQUENCE</scope>
    <source>
        <strain evidence="3">TRa3180A</strain>
    </source>
</reference>
<evidence type="ECO:0000313" key="4">
    <source>
        <dbReference type="Proteomes" id="UP000887226"/>
    </source>
</evidence>
<dbReference type="Proteomes" id="UP000887226">
    <property type="component" value="Unassembled WGS sequence"/>
</dbReference>
<evidence type="ECO:0000256" key="2">
    <source>
        <dbReference type="SAM" id="MobiDB-lite"/>
    </source>
</evidence>
<evidence type="ECO:0000313" key="3">
    <source>
        <dbReference type="EMBL" id="KAG9241715.1"/>
    </source>
</evidence>
<keyword evidence="4" id="KW-1185">Reference proteome</keyword>
<evidence type="ECO:0000256" key="1">
    <source>
        <dbReference type="SAM" id="Coils"/>
    </source>
</evidence>
<organism evidence="3 4">
    <name type="scientific">Calycina marina</name>
    <dbReference type="NCBI Taxonomy" id="1763456"/>
    <lineage>
        <taxon>Eukaryota</taxon>
        <taxon>Fungi</taxon>
        <taxon>Dikarya</taxon>
        <taxon>Ascomycota</taxon>
        <taxon>Pezizomycotina</taxon>
        <taxon>Leotiomycetes</taxon>
        <taxon>Helotiales</taxon>
        <taxon>Pezizellaceae</taxon>
        <taxon>Calycina</taxon>
    </lineage>
</organism>